<comment type="caution">
    <text evidence="2">The sequence shown here is derived from an EMBL/GenBank/DDBJ whole genome shotgun (WGS) entry which is preliminary data.</text>
</comment>
<protein>
    <submittedName>
        <fullName evidence="2">Uncharacterized protein</fullName>
    </submittedName>
</protein>
<evidence type="ECO:0000313" key="2">
    <source>
        <dbReference type="EMBL" id="KAJ9624199.1"/>
    </source>
</evidence>
<keyword evidence="3" id="KW-1185">Reference proteome</keyword>
<name>A0ABQ9NEI6_9PEZI</name>
<dbReference type="Proteomes" id="UP001172684">
    <property type="component" value="Unassembled WGS sequence"/>
</dbReference>
<feature type="compositionally biased region" description="Basic and acidic residues" evidence="1">
    <location>
        <begin position="45"/>
        <end position="56"/>
    </location>
</feature>
<dbReference type="EMBL" id="JAPDRL010001479">
    <property type="protein sequence ID" value="KAJ9624199.1"/>
    <property type="molecule type" value="Genomic_DNA"/>
</dbReference>
<proteinExistence type="predicted"/>
<feature type="non-terminal residue" evidence="2">
    <location>
        <position position="1"/>
    </location>
</feature>
<feature type="compositionally biased region" description="Basic and acidic residues" evidence="1">
    <location>
        <begin position="1"/>
        <end position="37"/>
    </location>
</feature>
<organism evidence="2 3">
    <name type="scientific">Coniosporium apollinis</name>
    <dbReference type="NCBI Taxonomy" id="61459"/>
    <lineage>
        <taxon>Eukaryota</taxon>
        <taxon>Fungi</taxon>
        <taxon>Dikarya</taxon>
        <taxon>Ascomycota</taxon>
        <taxon>Pezizomycotina</taxon>
        <taxon>Dothideomycetes</taxon>
        <taxon>Dothideomycetes incertae sedis</taxon>
        <taxon>Coniosporium</taxon>
    </lineage>
</organism>
<feature type="non-terminal residue" evidence="2">
    <location>
        <position position="74"/>
    </location>
</feature>
<evidence type="ECO:0000256" key="1">
    <source>
        <dbReference type="SAM" id="MobiDB-lite"/>
    </source>
</evidence>
<reference evidence="2" key="1">
    <citation type="submission" date="2022-10" db="EMBL/GenBank/DDBJ databases">
        <title>Culturing micro-colonial fungi from biological soil crusts in the Mojave desert and describing Neophaeococcomyces mojavensis, and introducing the new genera and species Taxawa tesnikishii.</title>
        <authorList>
            <person name="Kurbessoian T."/>
            <person name="Stajich J.E."/>
        </authorList>
    </citation>
    <scope>NUCLEOTIDE SEQUENCE</scope>
    <source>
        <strain evidence="2">TK_1</strain>
    </source>
</reference>
<accession>A0ABQ9NEI6</accession>
<evidence type="ECO:0000313" key="3">
    <source>
        <dbReference type="Proteomes" id="UP001172684"/>
    </source>
</evidence>
<feature type="region of interest" description="Disordered" evidence="1">
    <location>
        <begin position="1"/>
        <end position="74"/>
    </location>
</feature>
<sequence length="74" mass="7655">IAREGCAHLERLGSREVGEPSEGDHSRLLGRVQEKPVEGGLDCRQGSREIDHDGDGSGHPGSGDGGLSDGHGGR</sequence>
<feature type="compositionally biased region" description="Gly residues" evidence="1">
    <location>
        <begin position="57"/>
        <end position="74"/>
    </location>
</feature>
<gene>
    <name evidence="2" type="ORF">H2201_009406</name>
</gene>